<dbReference type="EMBL" id="QGTW01000004">
    <property type="protein sequence ID" value="PWW29684.1"/>
    <property type="molecule type" value="Genomic_DNA"/>
</dbReference>
<dbReference type="PANTHER" id="PTHR13707:SF60">
    <property type="entry name" value="ACETATE COA-TRANSFERASE SUBUNIT ALPHA"/>
    <property type="match status" value="1"/>
</dbReference>
<dbReference type="PANTHER" id="PTHR13707">
    <property type="entry name" value="KETOACID-COENZYME A TRANSFERASE"/>
    <property type="match status" value="1"/>
</dbReference>
<dbReference type="RefSeq" id="WP_110064731.1">
    <property type="nucleotide sequence ID" value="NZ_QGTW01000004.1"/>
</dbReference>
<dbReference type="SUPFAM" id="SSF100950">
    <property type="entry name" value="NagB/RpiA/CoA transferase-like"/>
    <property type="match status" value="1"/>
</dbReference>
<dbReference type="OrthoDB" id="9777193at2"/>
<evidence type="ECO:0000256" key="1">
    <source>
        <dbReference type="ARBA" id="ARBA00005612"/>
    </source>
</evidence>
<reference evidence="3 4" key="1">
    <citation type="submission" date="2018-05" db="EMBL/GenBank/DDBJ databases">
        <title>Freshwater and sediment microbial communities from various areas in North America, analyzing microbe dynamics in response to fracking.</title>
        <authorList>
            <person name="Lamendella R."/>
        </authorList>
    </citation>
    <scope>NUCLEOTIDE SEQUENCE [LARGE SCALE GENOMIC DNA]</scope>
    <source>
        <strain evidence="3 4">15_TX</strain>
    </source>
</reference>
<dbReference type="Pfam" id="PF01144">
    <property type="entry name" value="CoA_trans"/>
    <property type="match status" value="1"/>
</dbReference>
<dbReference type="PROSITE" id="PS01273">
    <property type="entry name" value="COA_TRANSF_1"/>
    <property type="match status" value="1"/>
</dbReference>
<comment type="caution">
    <text evidence="3">The sequence shown here is derived from an EMBL/GenBank/DDBJ whole genome shotgun (WGS) entry which is preliminary data.</text>
</comment>
<evidence type="ECO:0000256" key="2">
    <source>
        <dbReference type="ARBA" id="ARBA00022679"/>
    </source>
</evidence>
<evidence type="ECO:0000313" key="4">
    <source>
        <dbReference type="Proteomes" id="UP000247150"/>
    </source>
</evidence>
<dbReference type="InterPro" id="IPR012792">
    <property type="entry name" value="3-oxoacid_CoA-transf_A"/>
</dbReference>
<protein>
    <submittedName>
        <fullName evidence="3">3-oxoacid CoA-transferase subunit A</fullName>
    </submittedName>
</protein>
<dbReference type="InterPro" id="IPR004163">
    <property type="entry name" value="CoA_transf_BS"/>
</dbReference>
<keyword evidence="2 3" id="KW-0808">Transferase</keyword>
<dbReference type="Proteomes" id="UP000247150">
    <property type="component" value="Unassembled WGS sequence"/>
</dbReference>
<dbReference type="InterPro" id="IPR004165">
    <property type="entry name" value="CoA_trans_fam_I"/>
</dbReference>
<dbReference type="AlphaFoldDB" id="A0A2V2ZZ13"/>
<dbReference type="GO" id="GO:0008410">
    <property type="term" value="F:CoA-transferase activity"/>
    <property type="evidence" value="ECO:0007669"/>
    <property type="project" value="InterPro"/>
</dbReference>
<dbReference type="InterPro" id="IPR037171">
    <property type="entry name" value="NagB/RpiA_transferase-like"/>
</dbReference>
<gene>
    <name evidence="3" type="ORF">DFO73_104327</name>
</gene>
<comment type="similarity">
    <text evidence="1">Belongs to the 3-oxoacid CoA-transferase subunit A family.</text>
</comment>
<name>A0A2V2ZZ13_9BACI</name>
<dbReference type="NCBIfam" id="TIGR02429">
    <property type="entry name" value="pcaI_scoA_fam"/>
    <property type="match status" value="1"/>
</dbReference>
<evidence type="ECO:0000313" key="3">
    <source>
        <dbReference type="EMBL" id="PWW29684.1"/>
    </source>
</evidence>
<organism evidence="3 4">
    <name type="scientific">Cytobacillus oceanisediminis</name>
    <dbReference type="NCBI Taxonomy" id="665099"/>
    <lineage>
        <taxon>Bacteria</taxon>
        <taxon>Bacillati</taxon>
        <taxon>Bacillota</taxon>
        <taxon>Bacilli</taxon>
        <taxon>Bacillales</taxon>
        <taxon>Bacillaceae</taxon>
        <taxon>Cytobacillus</taxon>
    </lineage>
</organism>
<accession>A0A2V2ZZ13</accession>
<sequence>MNKIISSKEAANLIKNGSRIMVGGFGLVGSPLTIIEEITKTNVNQLEIISNNLGEPGKGLGVLVQMKKVKKAIGSYFTSNPDVVKAYQRGELEVELLPQGTFSEAIRAGGTGIGGFYTPVGAGTELAAAKEERVIDNKHYLFQPPLKADFALIKACKADELGNLTYSKSARNFNPLMASSAEIVIAEVEEIVKAGELSPEEIVTPHLFVDYLVLKGGGR</sequence>
<dbReference type="SMART" id="SM00882">
    <property type="entry name" value="CoA_trans"/>
    <property type="match status" value="1"/>
</dbReference>
<proteinExistence type="inferred from homology"/>
<dbReference type="Gene3D" id="3.40.1080.10">
    <property type="entry name" value="Glutaconate Coenzyme A-transferase"/>
    <property type="match status" value="1"/>
</dbReference>